<evidence type="ECO:0000259" key="4">
    <source>
        <dbReference type="PROSITE" id="PS50222"/>
    </source>
</evidence>
<keyword evidence="3" id="KW-1133">Transmembrane helix</keyword>
<evidence type="ECO:0000256" key="2">
    <source>
        <dbReference type="SAM" id="MobiDB-lite"/>
    </source>
</evidence>
<dbReference type="GO" id="GO:0006874">
    <property type="term" value="P:intracellular calcium ion homeostasis"/>
    <property type="evidence" value="ECO:0007669"/>
    <property type="project" value="TreeGrafter"/>
</dbReference>
<feature type="region of interest" description="Disordered" evidence="2">
    <location>
        <begin position="445"/>
        <end position="480"/>
    </location>
</feature>
<gene>
    <name evidence="5" type="ORF">INT43_008671</name>
</gene>
<accession>A0A8H7UJB8</accession>
<dbReference type="Proteomes" id="UP000654370">
    <property type="component" value="Unassembled WGS sequence"/>
</dbReference>
<feature type="transmembrane region" description="Helical" evidence="3">
    <location>
        <begin position="252"/>
        <end position="270"/>
    </location>
</feature>
<dbReference type="InterPro" id="IPR011992">
    <property type="entry name" value="EF-hand-dom_pair"/>
</dbReference>
<dbReference type="AlphaFoldDB" id="A0A8H7UJB8"/>
<keyword evidence="3" id="KW-0812">Transmembrane</keyword>
<evidence type="ECO:0000313" key="5">
    <source>
        <dbReference type="EMBL" id="KAG2181089.1"/>
    </source>
</evidence>
<feature type="compositionally biased region" description="Polar residues" evidence="2">
    <location>
        <begin position="86"/>
        <end position="102"/>
    </location>
</feature>
<dbReference type="SUPFAM" id="SSF47473">
    <property type="entry name" value="EF-hand"/>
    <property type="match status" value="1"/>
</dbReference>
<feature type="transmembrane region" description="Helical" evidence="3">
    <location>
        <begin position="226"/>
        <end position="246"/>
    </location>
</feature>
<dbReference type="Pfam" id="PF00924">
    <property type="entry name" value="MS_channel_2nd"/>
    <property type="match status" value="1"/>
</dbReference>
<dbReference type="PANTHER" id="PTHR31323:SF1">
    <property type="entry name" value="MECHANOSENSITIVE ION CHANNEL PROTEIN"/>
    <property type="match status" value="1"/>
</dbReference>
<dbReference type="InterPro" id="IPR006685">
    <property type="entry name" value="MscS_channel_2nd"/>
</dbReference>
<dbReference type="InterPro" id="IPR018247">
    <property type="entry name" value="EF_Hand_1_Ca_BS"/>
</dbReference>
<feature type="region of interest" description="Disordered" evidence="2">
    <location>
        <begin position="45"/>
        <end position="102"/>
    </location>
</feature>
<sequence length="480" mass="54257">MIPFSNYVFVCHNNKKAIKFHKVAYNDRLKENRYALKILDRLSKAERRSRTNTPGGNGGGMRQRRPAYSRHSSFDPANLTDDANGHSISDYDSPNKRPSSGVATPVVFSQLQKKLHHIVLTDTPDARSRIQNSKVDINSEEFAKKVARKLFTSLGPNKKRLTLSDFEPYFATQEEAESAFAVFDRDGNNDLSRREMRDTVLAIYKERKALAQSVRDTSQALGKVDIMLLIITAFCTLFTTLTVFNVDIWRSLVPLGSFMLALTFVFGNTAKNTFESILFLFVTHPYDAGDYVIIDTQTLLVANMGIMSTTFIRSDGQEINAPTVVLMTKFINNIRRSGNMGESIYVDVNFSTPSDKLFELRTRMQDFLAANSRDFQPGFDIKLNEIVELNKMTLLLYLEYKGNWQDGGRRWERRNRFMYALKDALTELEITYDLPSQKVVTSQAGDLPSIQAETPQSFSAGLGSARRRNNTGSTFPDPGA</sequence>
<dbReference type="GO" id="GO:0016020">
    <property type="term" value="C:membrane"/>
    <property type="evidence" value="ECO:0007669"/>
    <property type="project" value="InterPro"/>
</dbReference>
<feature type="domain" description="EF-hand" evidence="4">
    <location>
        <begin position="171"/>
        <end position="206"/>
    </location>
</feature>
<dbReference type="PANTHER" id="PTHR31323">
    <property type="entry name" value="MECHANOSENSITIVE ION CHANNEL PROTEIN MSY2"/>
    <property type="match status" value="1"/>
</dbReference>
<evidence type="ECO:0000256" key="1">
    <source>
        <dbReference type="ARBA" id="ARBA00022837"/>
    </source>
</evidence>
<protein>
    <recommendedName>
        <fullName evidence="4">EF-hand domain-containing protein</fullName>
    </recommendedName>
</protein>
<keyword evidence="6" id="KW-1185">Reference proteome</keyword>
<dbReference type="PROSITE" id="PS00018">
    <property type="entry name" value="EF_HAND_1"/>
    <property type="match status" value="1"/>
</dbReference>
<dbReference type="GO" id="GO:0005509">
    <property type="term" value="F:calcium ion binding"/>
    <property type="evidence" value="ECO:0007669"/>
    <property type="project" value="InterPro"/>
</dbReference>
<organism evidence="5 6">
    <name type="scientific">Mortierella isabellina</name>
    <name type="common">Filamentous fungus</name>
    <name type="synonym">Umbelopsis isabellina</name>
    <dbReference type="NCBI Taxonomy" id="91625"/>
    <lineage>
        <taxon>Eukaryota</taxon>
        <taxon>Fungi</taxon>
        <taxon>Fungi incertae sedis</taxon>
        <taxon>Mucoromycota</taxon>
        <taxon>Mucoromycotina</taxon>
        <taxon>Umbelopsidomycetes</taxon>
        <taxon>Umbelopsidales</taxon>
        <taxon>Umbelopsidaceae</taxon>
        <taxon>Umbelopsis</taxon>
    </lineage>
</organism>
<dbReference type="GO" id="GO:0005262">
    <property type="term" value="F:calcium channel activity"/>
    <property type="evidence" value="ECO:0007669"/>
    <property type="project" value="TreeGrafter"/>
</dbReference>
<reference evidence="5" key="1">
    <citation type="submission" date="2020-12" db="EMBL/GenBank/DDBJ databases">
        <title>Metabolic potential, ecology and presence of endohyphal bacteria is reflected in genomic diversity of Mucoromycotina.</title>
        <authorList>
            <person name="Muszewska A."/>
            <person name="Okrasinska A."/>
            <person name="Steczkiewicz K."/>
            <person name="Drgas O."/>
            <person name="Orlowska M."/>
            <person name="Perlinska-Lenart U."/>
            <person name="Aleksandrzak-Piekarczyk T."/>
            <person name="Szatraj K."/>
            <person name="Zielenkiewicz U."/>
            <person name="Pilsyk S."/>
            <person name="Malc E."/>
            <person name="Mieczkowski P."/>
            <person name="Kruszewska J.S."/>
            <person name="Biernat P."/>
            <person name="Pawlowska J."/>
        </authorList>
    </citation>
    <scope>NUCLEOTIDE SEQUENCE</scope>
    <source>
        <strain evidence="5">WA0000067209</strain>
    </source>
</reference>
<dbReference type="InterPro" id="IPR002048">
    <property type="entry name" value="EF_hand_dom"/>
</dbReference>
<evidence type="ECO:0000313" key="6">
    <source>
        <dbReference type="Proteomes" id="UP000654370"/>
    </source>
</evidence>
<name>A0A8H7UJB8_MORIS</name>
<keyword evidence="1" id="KW-0106">Calcium</keyword>
<dbReference type="EMBL" id="JAEPQZ010000005">
    <property type="protein sequence ID" value="KAG2181089.1"/>
    <property type="molecule type" value="Genomic_DNA"/>
</dbReference>
<keyword evidence="3" id="KW-0472">Membrane</keyword>
<dbReference type="OrthoDB" id="544685at2759"/>
<evidence type="ECO:0000256" key="3">
    <source>
        <dbReference type="SAM" id="Phobius"/>
    </source>
</evidence>
<dbReference type="PROSITE" id="PS50222">
    <property type="entry name" value="EF_HAND_2"/>
    <property type="match status" value="1"/>
</dbReference>
<comment type="caution">
    <text evidence="5">The sequence shown here is derived from an EMBL/GenBank/DDBJ whole genome shotgun (WGS) entry which is preliminary data.</text>
</comment>
<proteinExistence type="predicted"/>
<dbReference type="InterPro" id="IPR010920">
    <property type="entry name" value="LSM_dom_sf"/>
</dbReference>
<dbReference type="SUPFAM" id="SSF50182">
    <property type="entry name" value="Sm-like ribonucleoproteins"/>
    <property type="match status" value="1"/>
</dbReference>
<dbReference type="Gene3D" id="1.10.238.10">
    <property type="entry name" value="EF-hand"/>
    <property type="match status" value="1"/>
</dbReference>